<name>A0A448X912_9PLAT</name>
<gene>
    <name evidence="1" type="ORF">PXEA_LOCUS24473</name>
</gene>
<proteinExistence type="predicted"/>
<accession>A0A448X912</accession>
<organism evidence="1 2">
    <name type="scientific">Protopolystoma xenopodis</name>
    <dbReference type="NCBI Taxonomy" id="117903"/>
    <lineage>
        <taxon>Eukaryota</taxon>
        <taxon>Metazoa</taxon>
        <taxon>Spiralia</taxon>
        <taxon>Lophotrochozoa</taxon>
        <taxon>Platyhelminthes</taxon>
        <taxon>Monogenea</taxon>
        <taxon>Polyopisthocotylea</taxon>
        <taxon>Polystomatidea</taxon>
        <taxon>Polystomatidae</taxon>
        <taxon>Protopolystoma</taxon>
    </lineage>
</organism>
<dbReference type="OrthoDB" id="6255437at2759"/>
<evidence type="ECO:0000313" key="1">
    <source>
        <dbReference type="EMBL" id="VEL31033.1"/>
    </source>
</evidence>
<sequence>MCLTTTGAYVYCPVPLSTYIYVDPMKAIKRDNQVRQRSGLPPVWLPAERQKRIKLARHGLSLGLGPGSVSASGSGQSLGEPFDLARELAMETAALSIFAFAMNGHLVKLRSGCLVGSYEGDEEAYEEFALAHIRDRRDITVVKVGTPVDFSLAR</sequence>
<protein>
    <submittedName>
        <fullName evidence="1">Uncharacterized protein</fullName>
    </submittedName>
</protein>
<dbReference type="AlphaFoldDB" id="A0A448X912"/>
<comment type="caution">
    <text evidence="1">The sequence shown here is derived from an EMBL/GenBank/DDBJ whole genome shotgun (WGS) entry which is preliminary data.</text>
</comment>
<dbReference type="EMBL" id="CAAALY010117905">
    <property type="protein sequence ID" value="VEL31033.1"/>
    <property type="molecule type" value="Genomic_DNA"/>
</dbReference>
<keyword evidence="2" id="KW-1185">Reference proteome</keyword>
<evidence type="ECO:0000313" key="2">
    <source>
        <dbReference type="Proteomes" id="UP000784294"/>
    </source>
</evidence>
<dbReference type="Proteomes" id="UP000784294">
    <property type="component" value="Unassembled WGS sequence"/>
</dbReference>
<reference evidence="1" key="1">
    <citation type="submission" date="2018-11" db="EMBL/GenBank/DDBJ databases">
        <authorList>
            <consortium name="Pathogen Informatics"/>
        </authorList>
    </citation>
    <scope>NUCLEOTIDE SEQUENCE</scope>
</reference>